<feature type="transmembrane region" description="Helical" evidence="1">
    <location>
        <begin position="129"/>
        <end position="148"/>
    </location>
</feature>
<proteinExistence type="predicted"/>
<accession>A0A6S7DYU6</accession>
<sequence length="255" mass="28273">MTQLPSSPASKRASGRKRANLLAYACLAISVVFVFLGSGMILDKAEAGIPVTLFFAICAVTAVLQIWPELLQRDKRSASTLLARYPGPLELKAPKGKLLVFSLLSAIFGGVILWMLLHESLPPLKQLLLWPGSVFFLLGSVALLLRAVKDDTRLLLSRDGFETRQVWNKRKIRWQDTSEFTLASISSSVPKVIAFDDDAVDRAGKAGLNRHFVGRNSSLGETYGLSHEALAELLNAWRRRALEQDAIFTRWPENQ</sequence>
<dbReference type="AlphaFoldDB" id="A0A6S7DYU6"/>
<keyword evidence="1" id="KW-0472">Membrane</keyword>
<organism evidence="2 3">
    <name type="scientific">Achromobacter anxifer</name>
    <dbReference type="NCBI Taxonomy" id="1287737"/>
    <lineage>
        <taxon>Bacteria</taxon>
        <taxon>Pseudomonadati</taxon>
        <taxon>Pseudomonadota</taxon>
        <taxon>Betaproteobacteria</taxon>
        <taxon>Burkholderiales</taxon>
        <taxon>Alcaligenaceae</taxon>
        <taxon>Achromobacter</taxon>
    </lineage>
</organism>
<evidence type="ECO:0008006" key="4">
    <source>
        <dbReference type="Google" id="ProtNLM"/>
    </source>
</evidence>
<feature type="transmembrane region" description="Helical" evidence="1">
    <location>
        <begin position="47"/>
        <end position="67"/>
    </location>
</feature>
<gene>
    <name evidence="2" type="ORF">LMG26858_02626</name>
</gene>
<reference evidence="2 3" key="1">
    <citation type="submission" date="2020-04" db="EMBL/GenBank/DDBJ databases">
        <authorList>
            <person name="De Canck E."/>
        </authorList>
    </citation>
    <scope>NUCLEOTIDE SEQUENCE [LARGE SCALE GENOMIC DNA]</scope>
    <source>
        <strain evidence="2 3">LMG 26858</strain>
    </source>
</reference>
<keyword evidence="1" id="KW-1133">Transmembrane helix</keyword>
<evidence type="ECO:0000313" key="3">
    <source>
        <dbReference type="Proteomes" id="UP000494117"/>
    </source>
</evidence>
<dbReference type="RefSeq" id="WP_175207482.1">
    <property type="nucleotide sequence ID" value="NZ_CADILG010000017.1"/>
</dbReference>
<evidence type="ECO:0000313" key="2">
    <source>
        <dbReference type="EMBL" id="CAB3869013.1"/>
    </source>
</evidence>
<dbReference type="Proteomes" id="UP000494117">
    <property type="component" value="Unassembled WGS sequence"/>
</dbReference>
<keyword evidence="3" id="KW-1185">Reference proteome</keyword>
<name>A0A6S7DYU6_9BURK</name>
<evidence type="ECO:0000256" key="1">
    <source>
        <dbReference type="SAM" id="Phobius"/>
    </source>
</evidence>
<dbReference type="EMBL" id="CADILG010000017">
    <property type="protein sequence ID" value="CAB3869013.1"/>
    <property type="molecule type" value="Genomic_DNA"/>
</dbReference>
<keyword evidence="1" id="KW-0812">Transmembrane</keyword>
<feature type="transmembrane region" description="Helical" evidence="1">
    <location>
        <begin position="21"/>
        <end position="41"/>
    </location>
</feature>
<protein>
    <recommendedName>
        <fullName evidence="4">PH domain-containing protein</fullName>
    </recommendedName>
</protein>
<feature type="transmembrane region" description="Helical" evidence="1">
    <location>
        <begin position="98"/>
        <end position="117"/>
    </location>
</feature>